<evidence type="ECO:0000313" key="3">
    <source>
        <dbReference type="Proteomes" id="UP000494252"/>
    </source>
</evidence>
<dbReference type="InterPro" id="IPR000182">
    <property type="entry name" value="GNAT_dom"/>
</dbReference>
<protein>
    <submittedName>
        <fullName evidence="2">Acetyltransferase</fullName>
        <ecNumber evidence="2">2.3.1.-</ecNumber>
    </submittedName>
</protein>
<dbReference type="AlphaFoldDB" id="A0A6J5GPR3"/>
<organism evidence="2 3">
    <name type="scientific">Paraburkholderia fynbosensis</name>
    <dbReference type="NCBI Taxonomy" id="1200993"/>
    <lineage>
        <taxon>Bacteria</taxon>
        <taxon>Pseudomonadati</taxon>
        <taxon>Pseudomonadota</taxon>
        <taxon>Betaproteobacteria</taxon>
        <taxon>Burkholderiales</taxon>
        <taxon>Burkholderiaceae</taxon>
        <taxon>Paraburkholderia</taxon>
    </lineage>
</organism>
<proteinExistence type="predicted"/>
<evidence type="ECO:0000259" key="1">
    <source>
        <dbReference type="PROSITE" id="PS51186"/>
    </source>
</evidence>
<dbReference type="Pfam" id="PF00583">
    <property type="entry name" value="Acetyltransf_1"/>
    <property type="match status" value="1"/>
</dbReference>
<dbReference type="CDD" id="cd04301">
    <property type="entry name" value="NAT_SF"/>
    <property type="match status" value="1"/>
</dbReference>
<name>A0A6J5GPR3_9BURK</name>
<dbReference type="PROSITE" id="PS51186">
    <property type="entry name" value="GNAT"/>
    <property type="match status" value="1"/>
</dbReference>
<dbReference type="InterPro" id="IPR016181">
    <property type="entry name" value="Acyl_CoA_acyltransferase"/>
</dbReference>
<keyword evidence="2" id="KW-0808">Transferase</keyword>
<reference evidence="2 3" key="1">
    <citation type="submission" date="2020-04" db="EMBL/GenBank/DDBJ databases">
        <authorList>
            <person name="De Canck E."/>
        </authorList>
    </citation>
    <scope>NUCLEOTIDE SEQUENCE [LARGE SCALE GENOMIC DNA]</scope>
    <source>
        <strain evidence="2 3">LMG 27177</strain>
    </source>
</reference>
<dbReference type="RefSeq" id="WP_246291194.1">
    <property type="nucleotide sequence ID" value="NZ_CADIKI010000018.1"/>
</dbReference>
<evidence type="ECO:0000313" key="2">
    <source>
        <dbReference type="EMBL" id="CAB3803076.1"/>
    </source>
</evidence>
<dbReference type="EC" id="2.3.1.-" evidence="2"/>
<sequence length="162" mass="18007">MTPLIVIPEVSDAQQMRDAVSVPLRQFNEHRAGPVNPQPLAVMLMHPETEAVLGGLWGDTGFMQLHVGQLFVPEHLRGRGHGSQLMTLAEQEARRRRCVGAWLDTFSFQARGFYEKLGYAVFGTIDDFPPGHSRFFMKKRLMSSAGPLRPTVEASNTTPAGF</sequence>
<dbReference type="SUPFAM" id="SSF55729">
    <property type="entry name" value="Acyl-CoA N-acyltransferases (Nat)"/>
    <property type="match status" value="1"/>
</dbReference>
<feature type="domain" description="N-acetyltransferase" evidence="1">
    <location>
        <begin position="3"/>
        <end position="142"/>
    </location>
</feature>
<dbReference type="EMBL" id="CADIKI010000018">
    <property type="protein sequence ID" value="CAB3803076.1"/>
    <property type="molecule type" value="Genomic_DNA"/>
</dbReference>
<dbReference type="GO" id="GO:0016747">
    <property type="term" value="F:acyltransferase activity, transferring groups other than amino-acyl groups"/>
    <property type="evidence" value="ECO:0007669"/>
    <property type="project" value="InterPro"/>
</dbReference>
<gene>
    <name evidence="2" type="ORF">LMG27177_05383</name>
</gene>
<dbReference type="Proteomes" id="UP000494252">
    <property type="component" value="Unassembled WGS sequence"/>
</dbReference>
<accession>A0A6J5GPR3</accession>
<dbReference type="Gene3D" id="3.40.630.30">
    <property type="match status" value="1"/>
</dbReference>
<keyword evidence="2" id="KW-0012">Acyltransferase</keyword>
<keyword evidence="3" id="KW-1185">Reference proteome</keyword>